<sequence>MQCLKKMIAMTKVLTPKEVQKKYHWKPTTWRRRREACLVSPYKDAIVLESMRKCHIKEDRFEEFLDWQSQHVYNEMFGVNDE</sequence>
<dbReference type="EMBL" id="NGNV01000044">
    <property type="protein sequence ID" value="OYR87379.1"/>
    <property type="molecule type" value="Genomic_DNA"/>
</dbReference>
<dbReference type="Proteomes" id="UP000215828">
    <property type="component" value="Unassembled WGS sequence"/>
</dbReference>
<evidence type="ECO:0000313" key="2">
    <source>
        <dbReference type="EMBL" id="OYR90999.1"/>
    </source>
</evidence>
<keyword evidence="4" id="KW-1185">Reference proteome</keyword>
<reference evidence="2 3" key="1">
    <citation type="submission" date="2017-04" db="EMBL/GenBank/DDBJ databases">
        <authorList>
            <person name="Afonso C.L."/>
            <person name="Miller P.J."/>
            <person name="Scott M.A."/>
            <person name="Spackman E."/>
            <person name="Goraichik I."/>
            <person name="Dimitrov K.M."/>
            <person name="Suarez D.L."/>
            <person name="Swayne D.E."/>
        </authorList>
    </citation>
    <scope>NUCLEOTIDE SEQUENCE [LARGE SCALE GENOMIC DNA]</scope>
    <source>
        <strain evidence="2 3">609q</strain>
    </source>
</reference>
<dbReference type="Proteomes" id="UP000216316">
    <property type="component" value="Unassembled WGS sequence"/>
</dbReference>
<reference evidence="3 4" key="3">
    <citation type="submission" date="2017-09" db="EMBL/GenBank/DDBJ databases">
        <title>Tripartite evolution among Lactobacillus johnsonii, Lactobacillus taiwanensis, Lactobacillus reuteri and their rodent host.</title>
        <authorList>
            <person name="Wang T."/>
            <person name="Knowles S."/>
            <person name="Cheng C."/>
        </authorList>
    </citation>
    <scope>NUCLEOTIDE SEQUENCE [LARGE SCALE GENOMIC DNA]</scope>
    <source>
        <strain evidence="2 3">609q</strain>
        <strain evidence="1 4">609u</strain>
    </source>
</reference>
<protein>
    <submittedName>
        <fullName evidence="2">Uncharacterized protein</fullName>
    </submittedName>
</protein>
<reference evidence="1" key="2">
    <citation type="submission" date="2017-05" db="EMBL/GenBank/DDBJ databases">
        <authorList>
            <person name="Lin X.B."/>
            <person name="Stothard P."/>
            <person name="Tasseva G."/>
            <person name="Walter J."/>
        </authorList>
    </citation>
    <scope>NUCLEOTIDE SEQUENCE</scope>
    <source>
        <strain evidence="1">609u</strain>
    </source>
</reference>
<evidence type="ECO:0000313" key="1">
    <source>
        <dbReference type="EMBL" id="OYR87379.1"/>
    </source>
</evidence>
<evidence type="ECO:0000313" key="4">
    <source>
        <dbReference type="Proteomes" id="UP000216316"/>
    </source>
</evidence>
<gene>
    <name evidence="1" type="ORF">CBF53_07980</name>
    <name evidence="2" type="ORF">CBF70_07420</name>
</gene>
<evidence type="ECO:0000313" key="3">
    <source>
        <dbReference type="Proteomes" id="UP000215828"/>
    </source>
</evidence>
<dbReference type="EMBL" id="NGNX01000033">
    <property type="protein sequence ID" value="OYR90999.1"/>
    <property type="molecule type" value="Genomic_DNA"/>
</dbReference>
<proteinExistence type="predicted"/>
<dbReference type="AlphaFoldDB" id="A0A256LC47"/>
<organism evidence="2 3">
    <name type="scientific">Lactobacillus taiwanensis</name>
    <dbReference type="NCBI Taxonomy" id="508451"/>
    <lineage>
        <taxon>Bacteria</taxon>
        <taxon>Bacillati</taxon>
        <taxon>Bacillota</taxon>
        <taxon>Bacilli</taxon>
        <taxon>Lactobacillales</taxon>
        <taxon>Lactobacillaceae</taxon>
        <taxon>Lactobacillus</taxon>
    </lineage>
</organism>
<comment type="caution">
    <text evidence="2">The sequence shown here is derived from an EMBL/GenBank/DDBJ whole genome shotgun (WGS) entry which is preliminary data.</text>
</comment>
<accession>A0A256LC47</accession>
<name>A0A256LC47_9LACO</name>